<keyword evidence="3" id="KW-1185">Reference proteome</keyword>
<evidence type="ECO:0000313" key="3">
    <source>
        <dbReference type="Proteomes" id="UP000775547"/>
    </source>
</evidence>
<feature type="coiled-coil region" evidence="1">
    <location>
        <begin position="31"/>
        <end position="79"/>
    </location>
</feature>
<organism evidence="2 3">
    <name type="scientific">Asterophora parasitica</name>
    <dbReference type="NCBI Taxonomy" id="117018"/>
    <lineage>
        <taxon>Eukaryota</taxon>
        <taxon>Fungi</taxon>
        <taxon>Dikarya</taxon>
        <taxon>Basidiomycota</taxon>
        <taxon>Agaricomycotina</taxon>
        <taxon>Agaricomycetes</taxon>
        <taxon>Agaricomycetidae</taxon>
        <taxon>Agaricales</taxon>
        <taxon>Tricholomatineae</taxon>
        <taxon>Lyophyllaceae</taxon>
        <taxon>Asterophora</taxon>
    </lineage>
</organism>
<comment type="caution">
    <text evidence="2">The sequence shown here is derived from an EMBL/GenBank/DDBJ whole genome shotgun (WGS) entry which is preliminary data.</text>
</comment>
<dbReference type="Proteomes" id="UP000775547">
    <property type="component" value="Unassembled WGS sequence"/>
</dbReference>
<dbReference type="OrthoDB" id="3004750at2759"/>
<reference evidence="2" key="2">
    <citation type="submission" date="2021-10" db="EMBL/GenBank/DDBJ databases">
        <title>Phylogenomics reveals ancestral predisposition of the termite-cultivated fungus Termitomyces towards a domesticated lifestyle.</title>
        <authorList>
            <person name="Auxier B."/>
            <person name="Grum-Grzhimaylo A."/>
            <person name="Cardenas M.E."/>
            <person name="Lodge J.D."/>
            <person name="Laessoe T."/>
            <person name="Pedersen O."/>
            <person name="Smith M.E."/>
            <person name="Kuyper T.W."/>
            <person name="Franco-Molano E.A."/>
            <person name="Baroni T.J."/>
            <person name="Aanen D.K."/>
        </authorList>
    </citation>
    <scope>NUCLEOTIDE SEQUENCE</scope>
    <source>
        <strain evidence="2">AP01</strain>
        <tissue evidence="2">Mycelium</tissue>
    </source>
</reference>
<sequence length="100" mass="11800">MSFSDNPPYSSPLFQPLEAWKSDYSLSETSQQELIHIRDELQKTLDQHNREISRLYDTIESLVEQRRNYELRMAKLSAAVAPYKKLPQELLSKIFTPRRS</sequence>
<name>A0A9P7G9W4_9AGAR</name>
<protein>
    <submittedName>
        <fullName evidence="2">Uncharacterized protein</fullName>
    </submittedName>
</protein>
<keyword evidence="1" id="KW-0175">Coiled coil</keyword>
<gene>
    <name evidence="2" type="ORF">DXG03_006015</name>
</gene>
<evidence type="ECO:0000256" key="1">
    <source>
        <dbReference type="SAM" id="Coils"/>
    </source>
</evidence>
<dbReference type="EMBL" id="JABCKV010000039">
    <property type="protein sequence ID" value="KAG5645470.1"/>
    <property type="molecule type" value="Genomic_DNA"/>
</dbReference>
<reference evidence="2" key="1">
    <citation type="submission" date="2020-07" db="EMBL/GenBank/DDBJ databases">
        <authorList>
            <person name="Nieuwenhuis M."/>
            <person name="Van De Peppel L.J.J."/>
        </authorList>
    </citation>
    <scope>NUCLEOTIDE SEQUENCE</scope>
    <source>
        <strain evidence="2">AP01</strain>
        <tissue evidence="2">Mycelium</tissue>
    </source>
</reference>
<accession>A0A9P7G9W4</accession>
<evidence type="ECO:0000313" key="2">
    <source>
        <dbReference type="EMBL" id="KAG5645470.1"/>
    </source>
</evidence>
<proteinExistence type="predicted"/>
<dbReference type="AlphaFoldDB" id="A0A9P7G9W4"/>